<organism evidence="1">
    <name type="scientific">viral metagenome</name>
    <dbReference type="NCBI Taxonomy" id="1070528"/>
    <lineage>
        <taxon>unclassified sequences</taxon>
        <taxon>metagenomes</taxon>
        <taxon>organismal metagenomes</taxon>
    </lineage>
</organism>
<evidence type="ECO:0000313" key="1">
    <source>
        <dbReference type="EMBL" id="QHU05819.1"/>
    </source>
</evidence>
<proteinExistence type="predicted"/>
<dbReference type="AlphaFoldDB" id="A0A6C0JJR2"/>
<protein>
    <submittedName>
        <fullName evidence="1">Uncharacterized protein</fullName>
    </submittedName>
</protein>
<dbReference type="EMBL" id="MN740420">
    <property type="protein sequence ID" value="QHU05819.1"/>
    <property type="molecule type" value="Genomic_DNA"/>
</dbReference>
<reference evidence="1" key="1">
    <citation type="journal article" date="2020" name="Nature">
        <title>Giant virus diversity and host interactions through global metagenomics.</title>
        <authorList>
            <person name="Schulz F."/>
            <person name="Roux S."/>
            <person name="Paez-Espino D."/>
            <person name="Jungbluth S."/>
            <person name="Walsh D.A."/>
            <person name="Denef V.J."/>
            <person name="McMahon K.D."/>
            <person name="Konstantinidis K.T."/>
            <person name="Eloe-Fadrosh E.A."/>
            <person name="Kyrpides N.C."/>
            <person name="Woyke T."/>
        </authorList>
    </citation>
    <scope>NUCLEOTIDE SEQUENCE</scope>
    <source>
        <strain evidence="1">GVMAG-M-3300027736-24</strain>
    </source>
</reference>
<accession>A0A6C0JJR2</accession>
<sequence>MKIFRFKFSSELNNEIMNFSDIHKFDTDETLLDTFTEWIEKPHIKDLMDKEEVFLVRNEYEMSIEKKVFKSIKYYYIKKFKKNESKDKEERKVTEKLPIELMNEIKEHLKVQFEANPDFKPSETYKLFKKNDDPFIKKSYKNQYYQMKNKMYM</sequence>
<name>A0A6C0JJR2_9ZZZZ</name>